<evidence type="ECO:0000313" key="1">
    <source>
        <dbReference type="EMBL" id="KOY80757.1"/>
    </source>
</evidence>
<dbReference type="AlphaFoldDB" id="A0A0N0UW87"/>
<evidence type="ECO:0000313" key="2">
    <source>
        <dbReference type="Proteomes" id="UP000037977"/>
    </source>
</evidence>
<dbReference type="EMBL" id="LGCI01000010">
    <property type="protein sequence ID" value="KOY80757.1"/>
    <property type="molecule type" value="Genomic_DNA"/>
</dbReference>
<dbReference type="RefSeq" id="WP_053995999.1">
    <property type="nucleotide sequence ID" value="NZ_CP065643.1"/>
</dbReference>
<protein>
    <recommendedName>
        <fullName evidence="3">NRDE family protein</fullName>
    </recommendedName>
</protein>
<dbReference type="PATRIC" id="fig|33935.3.peg.2030"/>
<name>A0A0N0UW87_9BACI</name>
<accession>A0A0N0UW87</accession>
<proteinExistence type="predicted"/>
<dbReference type="InterPro" id="IPR008551">
    <property type="entry name" value="TANGO2"/>
</dbReference>
<organism evidence="1 2">
    <name type="scientific">Lysinibacillus macroides</name>
    <dbReference type="NCBI Taxonomy" id="33935"/>
    <lineage>
        <taxon>Bacteria</taxon>
        <taxon>Bacillati</taxon>
        <taxon>Bacillota</taxon>
        <taxon>Bacilli</taxon>
        <taxon>Bacillales</taxon>
        <taxon>Bacillaceae</taxon>
        <taxon>Lysinibacillus</taxon>
    </lineage>
</organism>
<dbReference type="PANTHER" id="PTHR17985">
    <property type="entry name" value="SER/THR-RICH PROTEIN T10 IN DGCR REGION"/>
    <property type="match status" value="1"/>
</dbReference>
<comment type="caution">
    <text evidence="1">The sequence shown here is derived from an EMBL/GenBank/DDBJ whole genome shotgun (WGS) entry which is preliminary data.</text>
</comment>
<sequence>MCIIAIGYQVHPQHPLLIAANRDEFYARPTECMHNWPDMPHIWAGRDLEKMGTWLAVSNNGRFAAVTNYRDPQLPIVGEKSRGVVPIAFMNSSVSARDFTGQLQQERCLYGGLNVLLYDGTELVHYNNVHNVQTIIPPGVHCISNATLNTPWPKVERLKEAFAETLQHTTEEESLLAILKDPTTAAAKDLPTTGIPFELEQQLSSVFIDIDGYGTRASTIVKQHQTGWDILERSFINGKFAGDVRLEVYKKE</sequence>
<dbReference type="Proteomes" id="UP000037977">
    <property type="component" value="Unassembled WGS sequence"/>
</dbReference>
<dbReference type="PANTHER" id="PTHR17985:SF8">
    <property type="entry name" value="TRANSPORT AND GOLGI ORGANIZATION PROTEIN 2 HOMOLOG"/>
    <property type="match status" value="1"/>
</dbReference>
<reference evidence="1 2" key="1">
    <citation type="submission" date="2015-07" db="EMBL/GenBank/DDBJ databases">
        <title>Genome sequencing project for genomic taxonomy and phylogenomics of Bacillus-like bacteria.</title>
        <authorList>
            <person name="Liu B."/>
            <person name="Wang J."/>
            <person name="Zhu Y."/>
            <person name="Liu G."/>
            <person name="Chen Q."/>
            <person name="Chen Z."/>
            <person name="Che J."/>
            <person name="Ge C."/>
            <person name="Shi H."/>
            <person name="Pan Z."/>
            <person name="Liu X."/>
        </authorList>
    </citation>
    <scope>NUCLEOTIDE SEQUENCE [LARGE SCALE GENOMIC DNA]</scope>
    <source>
        <strain evidence="1 2">DSM 54</strain>
    </source>
</reference>
<dbReference type="OrthoDB" id="4380123at2"/>
<gene>
    <name evidence="1" type="ORF">ADM90_16380</name>
</gene>
<dbReference type="Pfam" id="PF05742">
    <property type="entry name" value="TANGO2"/>
    <property type="match status" value="1"/>
</dbReference>
<evidence type="ECO:0008006" key="3">
    <source>
        <dbReference type="Google" id="ProtNLM"/>
    </source>
</evidence>
<keyword evidence="2" id="KW-1185">Reference proteome</keyword>